<feature type="domain" description="Pyrrolo-quinoline quinone repeat" evidence="5">
    <location>
        <begin position="46"/>
        <end position="628"/>
    </location>
</feature>
<accession>A0A3C1KL40</accession>
<feature type="signal peptide" evidence="4">
    <location>
        <begin position="1"/>
        <end position="24"/>
    </location>
</feature>
<keyword evidence="3" id="KW-0560">Oxidoreductase</keyword>
<comment type="caution">
    <text evidence="6">The sequence shown here is derived from an EMBL/GenBank/DDBJ whole genome shotgun (WGS) entry which is preliminary data.</text>
</comment>
<keyword evidence="4" id="KW-0732">Signal</keyword>
<dbReference type="GO" id="GO:0008876">
    <property type="term" value="F:quinoprotein glucose dehydrogenase activity"/>
    <property type="evidence" value="ECO:0007669"/>
    <property type="project" value="TreeGrafter"/>
</dbReference>
<dbReference type="Gene3D" id="2.140.10.10">
    <property type="entry name" value="Quinoprotein alcohol dehydrogenase-like superfamily"/>
    <property type="match status" value="2"/>
</dbReference>
<evidence type="ECO:0000313" key="6">
    <source>
        <dbReference type="EMBL" id="HAN26936.1"/>
    </source>
</evidence>
<evidence type="ECO:0000256" key="3">
    <source>
        <dbReference type="ARBA" id="ARBA00023002"/>
    </source>
</evidence>
<evidence type="ECO:0000259" key="5">
    <source>
        <dbReference type="Pfam" id="PF01011"/>
    </source>
</evidence>
<evidence type="ECO:0000256" key="4">
    <source>
        <dbReference type="SAM" id="SignalP"/>
    </source>
</evidence>
<dbReference type="SUPFAM" id="SSF50998">
    <property type="entry name" value="Quinoprotein alcohol dehydrogenase-like"/>
    <property type="match status" value="1"/>
</dbReference>
<sequence>MFFRFPRSALILATAGFVLTACNASDSEPTQHQLLPPQLAEKHAHWGHYGGDEGGARFVSHTQITPANVDALEPAWTYHTGDLAPESFPDPFNSPALQTTPILARDTLYLCSPRNRVIALDPLTGEERWHHDADPALTGLYSVTCRGVAFHDSGDAGTSGACAARILAGTLDGRLLALDADNGKPCEDFGDSGEIDLIADLGDVRPAEYALTSAPTIVGDRVVVGAHVADLRRGGVPSGVIRAFDVRTGEQVWDWEALPPEQRVAGSYTPGTPNAWAPFSADSARGLVFIPTGNPAGDYYGGERNGRDTFGSSVVALDALTGERRWSYQTVHRDIWDYDVPSQPLLFDYPGPDGPVPALVQATKMGFLFVLNRETGEPLLPIEERPAPGGGPAPEALSPTQPWPVLPEPLHPTELTEDDMFGFLWFDRQACIKQFRSLNYDGLFTPISTQPTLVYPGFMGGSNWGSVSWDPVRKLLLANTSRIPAVIELIPRAVVEAPGFSEPVELQLDTPYAVKRRPMLSPLGAPCNRPPWGVLTAIDMTTGKKAWEVPLGSTRDLAPFPLWLNLGVPNSGGSMVTASGLTFIAAATDSYLRAFATETGEELWKARLPAGGHATPMSYTGKDGAQYVVIAAGGNRMLGSTMGDAIVAFRLR</sequence>
<dbReference type="SMART" id="SM00564">
    <property type="entry name" value="PQQ"/>
    <property type="match status" value="6"/>
</dbReference>
<dbReference type="InterPro" id="IPR011047">
    <property type="entry name" value="Quinoprotein_ADH-like_sf"/>
</dbReference>
<feature type="chain" id="PRO_5017801034" evidence="4">
    <location>
        <begin position="25"/>
        <end position="652"/>
    </location>
</feature>
<dbReference type="STRING" id="1121937.GCA_000423125_00083"/>
<evidence type="ECO:0000256" key="2">
    <source>
        <dbReference type="ARBA" id="ARBA00008156"/>
    </source>
</evidence>
<dbReference type="PANTHER" id="PTHR32303:SF4">
    <property type="entry name" value="QUINOPROTEIN GLUCOSE DEHYDROGENASE"/>
    <property type="match status" value="1"/>
</dbReference>
<dbReference type="EMBL" id="DMND01000067">
    <property type="protein sequence ID" value="HAN26936.1"/>
    <property type="molecule type" value="Genomic_DNA"/>
</dbReference>
<dbReference type="InterPro" id="IPR018391">
    <property type="entry name" value="PQQ_b-propeller_rpt"/>
</dbReference>
<dbReference type="Pfam" id="PF01011">
    <property type="entry name" value="PQQ"/>
    <property type="match status" value="1"/>
</dbReference>
<dbReference type="InterPro" id="IPR017511">
    <property type="entry name" value="PQQ_mDH"/>
</dbReference>
<proteinExistence type="inferred from homology"/>
<dbReference type="CDD" id="cd10280">
    <property type="entry name" value="PQQ_mGDH"/>
    <property type="match status" value="1"/>
</dbReference>
<comment type="cofactor">
    <cofactor evidence="1">
        <name>pyrroloquinoline quinone</name>
        <dbReference type="ChEBI" id="CHEBI:58442"/>
    </cofactor>
</comment>
<dbReference type="GO" id="GO:0016020">
    <property type="term" value="C:membrane"/>
    <property type="evidence" value="ECO:0007669"/>
    <property type="project" value="InterPro"/>
</dbReference>
<evidence type="ECO:0000256" key="1">
    <source>
        <dbReference type="ARBA" id="ARBA00001931"/>
    </source>
</evidence>
<name>A0A3C1KL40_9GAMM</name>
<dbReference type="Proteomes" id="UP000259273">
    <property type="component" value="Unassembled WGS sequence"/>
</dbReference>
<organism evidence="6 7">
    <name type="scientific">Haliea salexigens</name>
    <dbReference type="NCBI Taxonomy" id="287487"/>
    <lineage>
        <taxon>Bacteria</taxon>
        <taxon>Pseudomonadati</taxon>
        <taxon>Pseudomonadota</taxon>
        <taxon>Gammaproteobacteria</taxon>
        <taxon>Cellvibrionales</taxon>
        <taxon>Halieaceae</taxon>
        <taxon>Haliea</taxon>
    </lineage>
</organism>
<comment type="similarity">
    <text evidence="2">Belongs to the bacterial PQQ dehydrogenase family.</text>
</comment>
<protein>
    <submittedName>
        <fullName evidence="6">Pyrroloquinoline quinone-dependent dehydrogenase</fullName>
    </submittedName>
</protein>
<dbReference type="PANTHER" id="PTHR32303">
    <property type="entry name" value="QUINOPROTEIN ALCOHOL DEHYDROGENASE (CYTOCHROME C)"/>
    <property type="match status" value="1"/>
</dbReference>
<dbReference type="PROSITE" id="PS51257">
    <property type="entry name" value="PROKAR_LIPOPROTEIN"/>
    <property type="match status" value="1"/>
</dbReference>
<evidence type="ECO:0000313" key="7">
    <source>
        <dbReference type="Proteomes" id="UP000259273"/>
    </source>
</evidence>
<gene>
    <name evidence="6" type="ORF">DCP75_04300</name>
</gene>
<dbReference type="InterPro" id="IPR002372">
    <property type="entry name" value="PQQ_rpt_dom"/>
</dbReference>
<reference evidence="6 7" key="1">
    <citation type="journal article" date="2018" name="Nat. Biotechnol.">
        <title>A standardized bacterial taxonomy based on genome phylogeny substantially revises the tree of life.</title>
        <authorList>
            <person name="Parks D.H."/>
            <person name="Chuvochina M."/>
            <person name="Waite D.W."/>
            <person name="Rinke C."/>
            <person name="Skarshewski A."/>
            <person name="Chaumeil P.A."/>
            <person name="Hugenholtz P."/>
        </authorList>
    </citation>
    <scope>NUCLEOTIDE SEQUENCE [LARGE SCALE GENOMIC DNA]</scope>
    <source>
        <strain evidence="6">UBA9158</strain>
    </source>
</reference>
<dbReference type="GO" id="GO:0048038">
    <property type="term" value="F:quinone binding"/>
    <property type="evidence" value="ECO:0007669"/>
    <property type="project" value="InterPro"/>
</dbReference>
<dbReference type="AlphaFoldDB" id="A0A3C1KL40"/>